<name>A0A380TA16_9ZZZZ</name>
<sequence>MRHLCDRLHRLLPVKLVQWLLVQMMRSSFLRTTGDARADSGTVVLATAPAADSQRWGRRRSGADVYGL</sequence>
<organism evidence="1">
    <name type="scientific">metagenome</name>
    <dbReference type="NCBI Taxonomy" id="256318"/>
    <lineage>
        <taxon>unclassified sequences</taxon>
        <taxon>metagenomes</taxon>
    </lineage>
</organism>
<proteinExistence type="predicted"/>
<dbReference type="EMBL" id="UIDG01000009">
    <property type="protein sequence ID" value="SUS03648.1"/>
    <property type="molecule type" value="Genomic_DNA"/>
</dbReference>
<reference evidence="1" key="1">
    <citation type="submission" date="2018-07" db="EMBL/GenBank/DDBJ databases">
        <authorList>
            <person name="Quirk P.G."/>
            <person name="Krulwich T.A."/>
        </authorList>
    </citation>
    <scope>NUCLEOTIDE SEQUENCE</scope>
</reference>
<gene>
    <name evidence="1" type="ORF">DF3PB_1060002</name>
</gene>
<dbReference type="AlphaFoldDB" id="A0A380TA16"/>
<accession>A0A380TA16</accession>
<protein>
    <submittedName>
        <fullName evidence="1">Uncharacterized protein</fullName>
    </submittedName>
</protein>
<evidence type="ECO:0000313" key="1">
    <source>
        <dbReference type="EMBL" id="SUS03648.1"/>
    </source>
</evidence>